<feature type="binding site" evidence="7">
    <location>
        <begin position="219"/>
        <end position="221"/>
    </location>
    <ligand>
        <name>ATP</name>
        <dbReference type="ChEBI" id="CHEBI:30616"/>
    </ligand>
</feature>
<dbReference type="InterPro" id="IPR002312">
    <property type="entry name" value="Asp/Asn-tRNA-synth_IIb"/>
</dbReference>
<evidence type="ECO:0000256" key="1">
    <source>
        <dbReference type="ARBA" id="ARBA00006303"/>
    </source>
</evidence>
<dbReference type="InterPro" id="IPR006195">
    <property type="entry name" value="aa-tRNA-synth_II"/>
</dbReference>
<evidence type="ECO:0000313" key="9">
    <source>
        <dbReference type="EMBL" id="OGY87766.1"/>
    </source>
</evidence>
<evidence type="ECO:0000256" key="6">
    <source>
        <dbReference type="ARBA" id="ARBA00023146"/>
    </source>
</evidence>
<dbReference type="AlphaFoldDB" id="A0A1G2BGF5"/>
<comment type="caution">
    <text evidence="9">The sequence shown here is derived from an EMBL/GenBank/DDBJ whole genome shotgun (WGS) entry which is preliminary data.</text>
</comment>
<dbReference type="CDD" id="cd04317">
    <property type="entry name" value="EcAspRS_like_N"/>
    <property type="match status" value="1"/>
</dbReference>
<dbReference type="GO" id="GO:0005737">
    <property type="term" value="C:cytoplasm"/>
    <property type="evidence" value="ECO:0007669"/>
    <property type="project" value="UniProtKB-SubCell"/>
</dbReference>
<comment type="subunit">
    <text evidence="7">Homodimer.</text>
</comment>
<feature type="domain" description="Aminoacyl-transfer RNA synthetases class-II family profile" evidence="8">
    <location>
        <begin position="140"/>
        <end position="439"/>
    </location>
</feature>
<evidence type="ECO:0000259" key="8">
    <source>
        <dbReference type="PROSITE" id="PS50862"/>
    </source>
</evidence>
<comment type="function">
    <text evidence="7">Catalyzes the attachment of L-aspartate to tRNA(Asp) in a two-step reaction: L-aspartate is first activated by ATP to form Asp-AMP and then transferred to the acceptor end of tRNA(Asp).</text>
</comment>
<feature type="binding site" evidence="7">
    <location>
        <position position="219"/>
    </location>
    <ligand>
        <name>L-aspartate</name>
        <dbReference type="ChEBI" id="CHEBI:29991"/>
    </ligand>
</feature>
<sequence length="471" mass="54435">MERTWIIDSVDKIGQQVRLNGWVHIRRDMGKLIFIDLRDKTAICQVVFLPNHQEALQEAVKLRSEFVVEIVGQVNARPKKQVNKNLATGTIEIEALELKILNEAKTPPFEITEDTKKVNEELRLQYRYLDLRTERMKKNIELRHRVIHYMRNYLTSRRFTEVQTPILSKSTPEGARDYLVPSRIHQGKFFALPQSPQQYKQLLMVAGIERYFQIAPCFRDENARADRSPGEFYQLDLEMSFVVQEDILQLAEDLYTSMITELFPEKHLTQTPWPRFSHKEALEKYGADKFDIRKDKNDPNELGFAWVLDFPLFTEQTEEDFFHGAGEKWAPSHHMFTAPRVEDIPLLETDPGKVRAYQHDMVLNGLEVGGGSVRIHDAKLQEKIFDLIGFTDRQKQMFAHMLEAFTYGVPPHGGIAPGIDRLVHILAGEDAIRDVIAFPLTNDARDPLMEAPSEVAEEQLDELGITIKNQK</sequence>
<feature type="region of interest" description="Aspartate" evidence="7">
    <location>
        <begin position="197"/>
        <end position="200"/>
    </location>
</feature>
<feature type="binding site" evidence="7">
    <location>
        <position position="333"/>
    </location>
    <ligand>
        <name>L-aspartate</name>
        <dbReference type="ChEBI" id="CHEBI:29991"/>
    </ligand>
</feature>
<evidence type="ECO:0000256" key="2">
    <source>
        <dbReference type="ARBA" id="ARBA00022598"/>
    </source>
</evidence>
<organism evidence="9 10">
    <name type="scientific">Candidatus Kerfeldbacteria bacterium RIFOXYB2_FULL_38_14</name>
    <dbReference type="NCBI Taxonomy" id="1798547"/>
    <lineage>
        <taxon>Bacteria</taxon>
        <taxon>Candidatus Kerfeldiibacteriota</taxon>
    </lineage>
</organism>
<evidence type="ECO:0000256" key="4">
    <source>
        <dbReference type="ARBA" id="ARBA00022840"/>
    </source>
</evidence>
<comment type="catalytic activity">
    <reaction evidence="7">
        <text>tRNA(Asp) + L-aspartate + ATP = L-aspartyl-tRNA(Asp) + AMP + diphosphate</text>
        <dbReference type="Rhea" id="RHEA:19649"/>
        <dbReference type="Rhea" id="RHEA-COMP:9660"/>
        <dbReference type="Rhea" id="RHEA-COMP:9678"/>
        <dbReference type="ChEBI" id="CHEBI:29991"/>
        <dbReference type="ChEBI" id="CHEBI:30616"/>
        <dbReference type="ChEBI" id="CHEBI:33019"/>
        <dbReference type="ChEBI" id="CHEBI:78442"/>
        <dbReference type="ChEBI" id="CHEBI:78516"/>
        <dbReference type="ChEBI" id="CHEBI:456215"/>
        <dbReference type="EC" id="6.1.1.12"/>
    </reaction>
</comment>
<evidence type="ECO:0000256" key="3">
    <source>
        <dbReference type="ARBA" id="ARBA00022741"/>
    </source>
</evidence>
<protein>
    <recommendedName>
        <fullName evidence="7">Aspartate--tRNA ligase</fullName>
        <ecNumber evidence="7">6.1.1.12</ecNumber>
    </recommendedName>
    <alternativeName>
        <fullName evidence="7">Aspartyl-tRNA synthetase</fullName>
        <shortName evidence="7">AspRS</shortName>
    </alternativeName>
</protein>
<dbReference type="PRINTS" id="PR01042">
    <property type="entry name" value="TRNASYNTHASP"/>
</dbReference>
<accession>A0A1G2BGF5</accession>
<dbReference type="GO" id="GO:0003676">
    <property type="term" value="F:nucleic acid binding"/>
    <property type="evidence" value="ECO:0007669"/>
    <property type="project" value="InterPro"/>
</dbReference>
<dbReference type="GO" id="GO:0004815">
    <property type="term" value="F:aspartate-tRNA ligase activity"/>
    <property type="evidence" value="ECO:0007669"/>
    <property type="project" value="UniProtKB-UniRule"/>
</dbReference>
<dbReference type="SUPFAM" id="SSF55681">
    <property type="entry name" value="Class II aaRS and biotin synthetases"/>
    <property type="match status" value="1"/>
</dbReference>
<dbReference type="PROSITE" id="PS50862">
    <property type="entry name" value="AA_TRNA_LIGASE_II"/>
    <property type="match status" value="1"/>
</dbReference>
<dbReference type="InterPro" id="IPR045864">
    <property type="entry name" value="aa-tRNA-synth_II/BPL/LPL"/>
</dbReference>
<dbReference type="InterPro" id="IPR004364">
    <property type="entry name" value="Aa-tRNA-synt_II"/>
</dbReference>
<dbReference type="InterPro" id="IPR047090">
    <property type="entry name" value="AspRS_core"/>
</dbReference>
<dbReference type="Proteomes" id="UP000176420">
    <property type="component" value="Unassembled WGS sequence"/>
</dbReference>
<feature type="binding site" evidence="7">
    <location>
        <position position="173"/>
    </location>
    <ligand>
        <name>L-aspartate</name>
        <dbReference type="ChEBI" id="CHEBI:29991"/>
    </ligand>
</feature>
<dbReference type="InterPro" id="IPR047089">
    <property type="entry name" value="Asp-tRNA-ligase_1_N"/>
</dbReference>
<keyword evidence="5 7" id="KW-0648">Protein biosynthesis</keyword>
<dbReference type="SUPFAM" id="SSF50249">
    <property type="entry name" value="Nucleic acid-binding proteins"/>
    <property type="match status" value="1"/>
</dbReference>
<dbReference type="Pfam" id="PF00152">
    <property type="entry name" value="tRNA-synt_2"/>
    <property type="match status" value="1"/>
</dbReference>
<evidence type="ECO:0000256" key="5">
    <source>
        <dbReference type="ARBA" id="ARBA00022917"/>
    </source>
</evidence>
<name>A0A1G2BGF5_9BACT</name>
<keyword evidence="2 7" id="KW-0436">Ligase</keyword>
<dbReference type="EC" id="6.1.1.12" evidence="7"/>
<keyword evidence="7" id="KW-0963">Cytoplasm</keyword>
<feature type="binding site" evidence="7">
    <location>
        <position position="367"/>
    </location>
    <ligand>
        <name>ATP</name>
        <dbReference type="ChEBI" id="CHEBI:30616"/>
    </ligand>
</feature>
<keyword evidence="3 7" id="KW-0547">Nucleotide-binding</keyword>
<comment type="caution">
    <text evidence="7">Lacks conserved residue(s) required for the propagation of feature annotation.</text>
</comment>
<proteinExistence type="inferred from homology"/>
<dbReference type="InterPro" id="IPR012340">
    <property type="entry name" value="NA-bd_OB-fold"/>
</dbReference>
<dbReference type="Pfam" id="PF01336">
    <property type="entry name" value="tRNA_anti-codon"/>
    <property type="match status" value="1"/>
</dbReference>
<evidence type="ECO:0000313" key="10">
    <source>
        <dbReference type="Proteomes" id="UP000176420"/>
    </source>
</evidence>
<feature type="binding site" evidence="7">
    <location>
        <position position="374"/>
    </location>
    <ligand>
        <name>L-aspartate</name>
        <dbReference type="ChEBI" id="CHEBI:29991"/>
    </ligand>
</feature>
<keyword evidence="4 7" id="KW-0067">ATP-binding</keyword>
<dbReference type="HAMAP" id="MF_00044">
    <property type="entry name" value="Asp_tRNA_synth_type1"/>
    <property type="match status" value="1"/>
</dbReference>
<dbReference type="GO" id="GO:0006422">
    <property type="term" value="P:aspartyl-tRNA aminoacylation"/>
    <property type="evidence" value="ECO:0007669"/>
    <property type="project" value="UniProtKB-UniRule"/>
</dbReference>
<comment type="similarity">
    <text evidence="1 7">Belongs to the class-II aminoacyl-tRNA synthetase family. Type 1 subfamily.</text>
</comment>
<dbReference type="EMBL" id="MHKI01000006">
    <property type="protein sequence ID" value="OGY87766.1"/>
    <property type="molecule type" value="Genomic_DNA"/>
</dbReference>
<dbReference type="PANTHER" id="PTHR22594">
    <property type="entry name" value="ASPARTYL/LYSYL-TRNA SYNTHETASE"/>
    <property type="match status" value="1"/>
</dbReference>
<dbReference type="Gene3D" id="3.30.930.10">
    <property type="entry name" value="Bira Bifunctional Protein, Domain 2"/>
    <property type="match status" value="2"/>
</dbReference>
<reference evidence="9 10" key="1">
    <citation type="journal article" date="2016" name="Nat. Commun.">
        <title>Thousands of microbial genomes shed light on interconnected biogeochemical processes in an aquifer system.</title>
        <authorList>
            <person name="Anantharaman K."/>
            <person name="Brown C.T."/>
            <person name="Hug L.A."/>
            <person name="Sharon I."/>
            <person name="Castelle C.J."/>
            <person name="Probst A.J."/>
            <person name="Thomas B.C."/>
            <person name="Singh A."/>
            <person name="Wilkins M.J."/>
            <person name="Karaoz U."/>
            <person name="Brodie E.L."/>
            <person name="Williams K.H."/>
            <person name="Hubbard S.S."/>
            <person name="Banfield J.F."/>
        </authorList>
    </citation>
    <scope>NUCLEOTIDE SEQUENCE [LARGE SCALE GENOMIC DNA]</scope>
</reference>
<dbReference type="Gene3D" id="2.40.50.140">
    <property type="entry name" value="Nucleic acid-binding proteins"/>
    <property type="match status" value="1"/>
</dbReference>
<keyword evidence="6 7" id="KW-0030">Aminoacyl-tRNA synthetase</keyword>
<dbReference type="InterPro" id="IPR004115">
    <property type="entry name" value="GAD-like_sf"/>
</dbReference>
<dbReference type="InterPro" id="IPR004524">
    <property type="entry name" value="Asp-tRNA-ligase_1"/>
</dbReference>
<dbReference type="GO" id="GO:0005524">
    <property type="term" value="F:ATP binding"/>
    <property type="evidence" value="ECO:0007669"/>
    <property type="project" value="UniProtKB-UniRule"/>
</dbReference>
<dbReference type="Gene3D" id="3.30.1360.30">
    <property type="entry name" value="GAD-like domain"/>
    <property type="match status" value="1"/>
</dbReference>
<dbReference type="InterPro" id="IPR004365">
    <property type="entry name" value="NA-bd_OB_tRNA"/>
</dbReference>
<dbReference type="CDD" id="cd00777">
    <property type="entry name" value="AspRS_core"/>
    <property type="match status" value="1"/>
</dbReference>
<dbReference type="PANTHER" id="PTHR22594:SF5">
    <property type="entry name" value="ASPARTATE--TRNA LIGASE, MITOCHONDRIAL"/>
    <property type="match status" value="1"/>
</dbReference>
<gene>
    <name evidence="7" type="primary">aspS</name>
    <name evidence="9" type="ORF">A2319_04980</name>
</gene>
<feature type="binding site" evidence="7">
    <location>
        <begin position="418"/>
        <end position="421"/>
    </location>
    <ligand>
        <name>ATP</name>
        <dbReference type="ChEBI" id="CHEBI:30616"/>
    </ligand>
</feature>
<evidence type="ECO:0000256" key="7">
    <source>
        <dbReference type="HAMAP-Rule" id="MF_00044"/>
    </source>
</evidence>
<comment type="subcellular location">
    <subcellularLocation>
        <location evidence="7">Cytoplasm</location>
    </subcellularLocation>
</comment>